<evidence type="ECO:0000256" key="2">
    <source>
        <dbReference type="ARBA" id="ARBA00022771"/>
    </source>
</evidence>
<dbReference type="Pfam" id="PF14737">
    <property type="entry name" value="DUF4470"/>
    <property type="match status" value="1"/>
</dbReference>
<feature type="domain" description="MYND-type" evidence="5">
    <location>
        <begin position="1175"/>
        <end position="1217"/>
    </location>
</feature>
<dbReference type="InterPro" id="IPR002893">
    <property type="entry name" value="Znf_MYND"/>
</dbReference>
<dbReference type="GO" id="GO:0008270">
    <property type="term" value="F:zinc ion binding"/>
    <property type="evidence" value="ECO:0007669"/>
    <property type="project" value="UniProtKB-KW"/>
</dbReference>
<organism evidence="6 7">
    <name type="scientific">Diplodia seriata</name>
    <dbReference type="NCBI Taxonomy" id="420778"/>
    <lineage>
        <taxon>Eukaryota</taxon>
        <taxon>Fungi</taxon>
        <taxon>Dikarya</taxon>
        <taxon>Ascomycota</taxon>
        <taxon>Pezizomycotina</taxon>
        <taxon>Dothideomycetes</taxon>
        <taxon>Dothideomycetes incertae sedis</taxon>
        <taxon>Botryosphaeriales</taxon>
        <taxon>Botryosphaeriaceae</taxon>
        <taxon>Diplodia</taxon>
    </lineage>
</organism>
<dbReference type="CDD" id="cd23020">
    <property type="entry name" value="zf-HIT"/>
    <property type="match status" value="1"/>
</dbReference>
<protein>
    <recommendedName>
        <fullName evidence="5">MYND-type domain-containing protein</fullName>
    </recommendedName>
</protein>
<dbReference type="GO" id="GO:0000981">
    <property type="term" value="F:DNA-binding transcription factor activity, RNA polymerase II-specific"/>
    <property type="evidence" value="ECO:0007669"/>
    <property type="project" value="TreeGrafter"/>
</dbReference>
<dbReference type="GO" id="GO:0005634">
    <property type="term" value="C:nucleus"/>
    <property type="evidence" value="ECO:0007669"/>
    <property type="project" value="TreeGrafter"/>
</dbReference>
<gene>
    <name evidence="6" type="ORF">BK809_0001473</name>
</gene>
<dbReference type="EMBL" id="MSZU01000106">
    <property type="protein sequence ID" value="OMP84089.1"/>
    <property type="molecule type" value="Genomic_DNA"/>
</dbReference>
<dbReference type="Pfam" id="PF01753">
    <property type="entry name" value="zf-MYND"/>
    <property type="match status" value="1"/>
</dbReference>
<dbReference type="OrthoDB" id="432970at2759"/>
<evidence type="ECO:0000256" key="3">
    <source>
        <dbReference type="ARBA" id="ARBA00022833"/>
    </source>
</evidence>
<evidence type="ECO:0000313" key="6">
    <source>
        <dbReference type="EMBL" id="OMP84089.1"/>
    </source>
</evidence>
<dbReference type="SUPFAM" id="SSF144232">
    <property type="entry name" value="HIT/MYND zinc finger-like"/>
    <property type="match status" value="1"/>
</dbReference>
<keyword evidence="1" id="KW-0479">Metal-binding</keyword>
<evidence type="ECO:0000313" key="7">
    <source>
        <dbReference type="Proteomes" id="UP000190776"/>
    </source>
</evidence>
<dbReference type="PROSITE" id="PS50865">
    <property type="entry name" value="ZF_MYND_2"/>
    <property type="match status" value="1"/>
</dbReference>
<evidence type="ECO:0000259" key="5">
    <source>
        <dbReference type="PROSITE" id="PS50865"/>
    </source>
</evidence>
<name>A0A1S8B982_9PEZI</name>
<dbReference type="STRING" id="420778.A0A1S8B982"/>
<dbReference type="AlphaFoldDB" id="A0A1S8B982"/>
<reference evidence="6 7" key="1">
    <citation type="submission" date="2017-01" db="EMBL/GenBank/DDBJ databases">
        <title>Draft genome sequence of Diplodia seriata F98.1, a fungal species involved in grapevine trunk diseases.</title>
        <authorList>
            <person name="Robert-Siegwald G."/>
            <person name="Vallet J."/>
            <person name="Abou-Mansour E."/>
            <person name="Xu J."/>
            <person name="Rey P."/>
            <person name="Bertsch C."/>
            <person name="Rego C."/>
            <person name="Larignon P."/>
            <person name="Fontaine F."/>
            <person name="Lebrun M.-H."/>
        </authorList>
    </citation>
    <scope>NUCLEOTIDE SEQUENCE [LARGE SCALE GENOMIC DNA]</scope>
    <source>
        <strain evidence="6 7">F98.1</strain>
    </source>
</reference>
<dbReference type="InterPro" id="IPR024119">
    <property type="entry name" value="TF_DEAF-1"/>
</dbReference>
<sequence>MFYPAYVDLAAAFFYPLGNTPAACLTQHLPPELPARVLALGCGDARNVLFTAYCEAARADARPIDITSCDLQRAVIARNILLFSLILDDRDGRNQHAVWSIYYHQFLDSASFELLQRHAKTLTETSSSLDEWHRGPHGSCLRVCDSATLAAVHEVWLSYVNADARPSRAEFERAKQAQEAIGGAGINVSITAARSAAPSAVDAVLDAPRLFKQYWRSGTTDGPGATAKTDVPNPMFSGQMDNLTLHYGTDPLLGFHLATAYLPLTHASPLNPNQVQHGLGLDPLVKTARLQFEAWCDAFRRRSRQFTLRFFVGEAMTFCHVLHQKLTAADDAAQWYRGPYMPDPLILDADDYRSGQAPTVFNVIDTSNLIDHFGSLNLLVATAPLLDGSQAATLVTESLVRRHEADQPPMDALLCGNASALSTLLGLFPVQYWTNTSLVSSTQESLLQSFQDGNATQLHSRLTWKNRIPAGSVQPSRLHYDETDLAQLLYQTYLTMFEGEDPSVLMAKRSARHVSNVSTPYYTRASFAAFLRFVKGRVEADWSKAATLLLDLIDKDNKLMLGQDYLQELRVQMHLFDVCSGLIPEFPLEQMARRCREASQLAWSSLPNIVNVTLKVPRSKLRMFHEVGKGQLGNPPLICHTYTATERSSFAAIHLAFGTEHFTGERNTQDFALKIQQDGRGWHGESPLWVSFLVPTVILLSNARTLSIKLALQPTPHAIGSFASKLDDTLGIFDVSLDNTEHVFITRCRPNISVAPHVLPPVKKQDNDGLTTQTNVRIQITANFLTGTARISNLTGRVILLSHDLKTKLSHGAAVDTVQISPCVIAVKIGTESSHPQLHFPVPILKVQSKVRIARKSSYIEVIVPIASPSMKHYFPNFIHPIFPERSGPITWNAPYLPVSNLPVIDTKASHKTPWLNIHLSSAWSHREIRIRDASLDSASPTGDHFETRIAFKDSLLTIFSHFGDRDASTTQTPFFTLSNPSAGGVHVLILASAIRLDLASQSVVLDAACIPLTLDIVRDIAPALQELHKHPLCQVKVDGAELSAWKAALPAMAERARTWAHGTGGKCAYNRGAKSIPLSFADGESVLCACGTGVFPDGYGDGWGLEASAAAALTRVAVRVAVAPVFSSGMVERQQEVPAFSGDKDSSGGGGAAGVAAAGVGGRGATTEAPPGGCAVCGRKERDGGGELLRCSRCKTVKYCSPECQRKDWKAHKVGCRAATQ</sequence>
<dbReference type="Gene3D" id="6.10.140.2220">
    <property type="match status" value="1"/>
</dbReference>
<comment type="caution">
    <text evidence="6">The sequence shown here is derived from an EMBL/GenBank/DDBJ whole genome shotgun (WGS) entry which is preliminary data.</text>
</comment>
<keyword evidence="3" id="KW-0862">Zinc</keyword>
<keyword evidence="2 4" id="KW-0863">Zinc-finger</keyword>
<dbReference type="InterPro" id="IPR027974">
    <property type="entry name" value="DUF4470"/>
</dbReference>
<dbReference type="PANTHER" id="PTHR10237">
    <property type="entry name" value="DEFORMED EPIDERMAL AUTOREGULATORY FACTOR 1 HOMOLOG SUPPRESSIN"/>
    <property type="match status" value="1"/>
</dbReference>
<proteinExistence type="predicted"/>
<dbReference type="PROSITE" id="PS01360">
    <property type="entry name" value="ZF_MYND_1"/>
    <property type="match status" value="1"/>
</dbReference>
<dbReference type="PANTHER" id="PTHR10237:SF14">
    <property type="entry name" value="MYND-TYPE DOMAIN-CONTAINING PROTEIN"/>
    <property type="match status" value="1"/>
</dbReference>
<evidence type="ECO:0000256" key="4">
    <source>
        <dbReference type="PROSITE-ProRule" id="PRU00134"/>
    </source>
</evidence>
<dbReference type="Proteomes" id="UP000190776">
    <property type="component" value="Unassembled WGS sequence"/>
</dbReference>
<evidence type="ECO:0000256" key="1">
    <source>
        <dbReference type="ARBA" id="ARBA00022723"/>
    </source>
</evidence>
<accession>A0A1S8B982</accession>